<dbReference type="Proteomes" id="UP000245380">
    <property type="component" value="Unassembled WGS sequence"/>
</dbReference>
<evidence type="ECO:0000313" key="3">
    <source>
        <dbReference type="EMBL" id="PWI57163.1"/>
    </source>
</evidence>
<evidence type="ECO:0000259" key="2">
    <source>
        <dbReference type="Pfam" id="PF13439"/>
    </source>
</evidence>
<dbReference type="PANTHER" id="PTHR45947">
    <property type="entry name" value="SULFOQUINOVOSYL TRANSFERASE SQD2"/>
    <property type="match status" value="1"/>
</dbReference>
<dbReference type="InterPro" id="IPR028098">
    <property type="entry name" value="Glyco_trans_4-like_N"/>
</dbReference>
<feature type="domain" description="Glycosyl transferase family 1" evidence="1">
    <location>
        <begin position="190"/>
        <end position="362"/>
    </location>
</feature>
<dbReference type="Pfam" id="PF13439">
    <property type="entry name" value="Glyco_transf_4"/>
    <property type="match status" value="1"/>
</dbReference>
<comment type="caution">
    <text evidence="3">The sequence shown here is derived from an EMBL/GenBank/DDBJ whole genome shotgun (WGS) entry which is preliminary data.</text>
</comment>
<dbReference type="InterPro" id="IPR001296">
    <property type="entry name" value="Glyco_trans_1"/>
</dbReference>
<dbReference type="EMBL" id="MPDK01000017">
    <property type="protein sequence ID" value="PWI57163.1"/>
    <property type="molecule type" value="Genomic_DNA"/>
</dbReference>
<gene>
    <name evidence="3" type="ORF">BM613_09835</name>
</gene>
<dbReference type="AlphaFoldDB" id="A0A2U3D7D7"/>
<dbReference type="Gene3D" id="3.40.50.2000">
    <property type="entry name" value="Glycogen Phosphorylase B"/>
    <property type="match status" value="2"/>
</dbReference>
<dbReference type="OrthoDB" id="139410at2"/>
<name>A0A2U3D7D7_SULT2</name>
<dbReference type="RefSeq" id="WP_109431023.1">
    <property type="nucleotide sequence ID" value="NZ_MPDK01000017.1"/>
</dbReference>
<protein>
    <recommendedName>
        <fullName evidence="5">Glycosyl transferase family 1 domain-containing protein</fullName>
    </recommendedName>
</protein>
<dbReference type="GO" id="GO:0016757">
    <property type="term" value="F:glycosyltransferase activity"/>
    <property type="evidence" value="ECO:0007669"/>
    <property type="project" value="InterPro"/>
</dbReference>
<dbReference type="SUPFAM" id="SSF53756">
    <property type="entry name" value="UDP-Glycosyltransferase/glycogen phosphorylase"/>
    <property type="match status" value="1"/>
</dbReference>
<reference evidence="3 4" key="1">
    <citation type="submission" date="2016-11" db="EMBL/GenBank/DDBJ databases">
        <title>Comparative genomics of Acidibacillus ferroxidans species.</title>
        <authorList>
            <person name="Oliveira G."/>
            <person name="Nunes G."/>
            <person name="Oliveira R."/>
            <person name="Araujo F."/>
            <person name="Salim A."/>
            <person name="Scholte L."/>
            <person name="Morais D."/>
            <person name="Nancucheo I."/>
            <person name="Johnson D.B."/>
            <person name="Grail B."/>
            <person name="Bittencourt J."/>
            <person name="Valadares R."/>
        </authorList>
    </citation>
    <scope>NUCLEOTIDE SEQUENCE [LARGE SCALE GENOMIC DNA]</scope>
    <source>
        <strain evidence="3 4">Y002</strain>
    </source>
</reference>
<dbReference type="Pfam" id="PF00534">
    <property type="entry name" value="Glycos_transf_1"/>
    <property type="match status" value="1"/>
</dbReference>
<organism evidence="3 4">
    <name type="scientific">Sulfoacidibacillus thermotolerans</name>
    <name type="common">Acidibacillus sulfuroxidans</name>
    <dbReference type="NCBI Taxonomy" id="1765684"/>
    <lineage>
        <taxon>Bacteria</taxon>
        <taxon>Bacillati</taxon>
        <taxon>Bacillota</taxon>
        <taxon>Bacilli</taxon>
        <taxon>Bacillales</taxon>
        <taxon>Alicyclobacillaceae</taxon>
        <taxon>Sulfoacidibacillus</taxon>
    </lineage>
</organism>
<evidence type="ECO:0000313" key="4">
    <source>
        <dbReference type="Proteomes" id="UP000245380"/>
    </source>
</evidence>
<proteinExistence type="predicted"/>
<evidence type="ECO:0008006" key="5">
    <source>
        <dbReference type="Google" id="ProtNLM"/>
    </source>
</evidence>
<feature type="domain" description="Glycosyltransferase subfamily 4-like N-terminal" evidence="2">
    <location>
        <begin position="24"/>
        <end position="174"/>
    </location>
</feature>
<dbReference type="CDD" id="cd03801">
    <property type="entry name" value="GT4_PimA-like"/>
    <property type="match status" value="1"/>
</dbReference>
<keyword evidence="4" id="KW-1185">Reference proteome</keyword>
<accession>A0A2U3D7D7</accession>
<dbReference type="InterPro" id="IPR050194">
    <property type="entry name" value="Glycosyltransferase_grp1"/>
</dbReference>
<sequence>MSDLKIHLIAPGGAFLPPHPCTSVEIYLYHIWRNLRARVDVSLYGKQTVLRGVQQSVENVRLPHAVGKNYLSEVLRDCDRNLDENSKAAHLFQIDNRPHYVRLLKAAKPAANVLLSLHSLTFLAQNRISPVDARVALQSSDRIIVNSEFIRGELLRRFAFAKDKVHVIYPGVDHHLFHPVFSEAEKRARARLRRELKVRENEIVTLFVGRLIPRKGVDLAIRAVQQARADYGAEVVLWIVGTAPKVAKSYMYRLQQLARKGAIRFLGYQNHEQLADIFRAADIFLCPSQKAEAFGLVNLEAQASGLPVLASDQWGIREAIAADVTGYLLRPYEHSESFARAIAQLASEPSVRAKLGNNGRHRIIKQFTWERVVEQYLQQYMSIATID</sequence>
<evidence type="ECO:0000259" key="1">
    <source>
        <dbReference type="Pfam" id="PF00534"/>
    </source>
</evidence>
<dbReference type="PANTHER" id="PTHR45947:SF3">
    <property type="entry name" value="SULFOQUINOVOSYL TRANSFERASE SQD2"/>
    <property type="match status" value="1"/>
</dbReference>